<evidence type="ECO:0000313" key="3">
    <source>
        <dbReference type="Proteomes" id="UP000261931"/>
    </source>
</evidence>
<organism evidence="2 3">
    <name type="scientific">Hydrogenophaga borbori</name>
    <dbReference type="NCBI Taxonomy" id="2294117"/>
    <lineage>
        <taxon>Bacteria</taxon>
        <taxon>Pseudomonadati</taxon>
        <taxon>Pseudomonadota</taxon>
        <taxon>Betaproteobacteria</taxon>
        <taxon>Burkholderiales</taxon>
        <taxon>Comamonadaceae</taxon>
        <taxon>Hydrogenophaga</taxon>
    </lineage>
</organism>
<dbReference type="RefSeq" id="WP_116958282.1">
    <property type="nucleotide sequence ID" value="NZ_QVLS01000003.1"/>
</dbReference>
<dbReference type="Proteomes" id="UP000261931">
    <property type="component" value="Unassembled WGS sequence"/>
</dbReference>
<comment type="caution">
    <text evidence="2">The sequence shown here is derived from an EMBL/GenBank/DDBJ whole genome shotgun (WGS) entry which is preliminary data.</text>
</comment>
<name>A0A372ELM5_9BURK</name>
<evidence type="ECO:0000256" key="1">
    <source>
        <dbReference type="SAM" id="MobiDB-lite"/>
    </source>
</evidence>
<evidence type="ECO:0008006" key="4">
    <source>
        <dbReference type="Google" id="ProtNLM"/>
    </source>
</evidence>
<protein>
    <recommendedName>
        <fullName evidence="4">Deaminase</fullName>
    </recommendedName>
</protein>
<proteinExistence type="predicted"/>
<dbReference type="InterPro" id="IPR049708">
    <property type="entry name" value="PP0621-like"/>
</dbReference>
<feature type="region of interest" description="Disordered" evidence="1">
    <location>
        <begin position="63"/>
        <end position="83"/>
    </location>
</feature>
<evidence type="ECO:0000313" key="2">
    <source>
        <dbReference type="EMBL" id="RFP80234.1"/>
    </source>
</evidence>
<gene>
    <name evidence="2" type="ORF">DY262_07280</name>
</gene>
<reference evidence="2 3" key="1">
    <citation type="submission" date="2018-08" db="EMBL/GenBank/DDBJ databases">
        <title>Hydrogenophaga sp. LA-38 isolated from sludge.</title>
        <authorList>
            <person name="Im W.-T."/>
        </authorList>
    </citation>
    <scope>NUCLEOTIDE SEQUENCE [LARGE SCALE GENOMIC DNA]</scope>
    <source>
        <strain evidence="2 3">LA-38</strain>
    </source>
</reference>
<dbReference type="NCBIfam" id="NF041023">
    <property type="entry name" value="PP0621_fam"/>
    <property type="match status" value="1"/>
</dbReference>
<accession>A0A372ELM5</accession>
<dbReference type="EMBL" id="QVLS01000003">
    <property type="protein sequence ID" value="RFP80234.1"/>
    <property type="molecule type" value="Genomic_DNA"/>
</dbReference>
<feature type="compositionally biased region" description="Basic and acidic residues" evidence="1">
    <location>
        <begin position="72"/>
        <end position="83"/>
    </location>
</feature>
<keyword evidence="3" id="KW-1185">Reference proteome</keyword>
<sequence length="83" mass="9175">MKYLLVLAVVVVAFHVWRNNRRAERQEREAAAPPRPARATGQPIAMVACRACGTHLPQNEAVTGRQGSYCSAEHRQRIEGPPA</sequence>
<dbReference type="AlphaFoldDB" id="A0A372ELM5"/>